<dbReference type="Pfam" id="PF07127">
    <property type="entry name" value="Nodulin_late"/>
    <property type="match status" value="1"/>
</dbReference>
<feature type="domain" description="Late nodulin" evidence="2">
    <location>
        <begin position="1"/>
        <end position="49"/>
    </location>
</feature>
<dbReference type="InterPro" id="IPR009810">
    <property type="entry name" value="Nodulin_late_dom"/>
</dbReference>
<evidence type="ECO:0000259" key="2">
    <source>
        <dbReference type="Pfam" id="PF07127"/>
    </source>
</evidence>
<dbReference type="GO" id="GO:0046872">
    <property type="term" value="F:metal ion binding"/>
    <property type="evidence" value="ECO:0007669"/>
    <property type="project" value="InterPro"/>
</dbReference>
<evidence type="ECO:0000256" key="1">
    <source>
        <dbReference type="SAM" id="Phobius"/>
    </source>
</evidence>
<keyword evidence="1" id="KW-1133">Transmembrane helix</keyword>
<dbReference type="EMBL" id="MT371214">
    <property type="protein sequence ID" value="QQO74732.1"/>
    <property type="molecule type" value="mRNA"/>
</dbReference>
<dbReference type="AlphaFoldDB" id="A0A7T8DVB9"/>
<reference evidence="3" key="1">
    <citation type="journal article" date="2020" name="Mol. Cell">
        <title>Proteome analysis reveals a significant host-specific response in Rhizobium leguminosarum bv viciae endosymbiotic cells.</title>
        <authorList>
            <person name="Duran D."/>
            <person name="Albareda M."/>
            <person name="Marina A."/>
            <person name="Garcia C."/>
            <person name="Ruiz-Argueso T."/>
            <person name="Palacios J."/>
        </authorList>
    </citation>
    <scope>NUCLEOTIDE SEQUENCE</scope>
</reference>
<keyword evidence="1" id="KW-0812">Transmembrane</keyword>
<evidence type="ECO:0000313" key="3">
    <source>
        <dbReference type="EMBL" id="QQO74732.1"/>
    </source>
</evidence>
<organism evidence="3">
    <name type="scientific">Lens culinaris</name>
    <name type="common">Lentil</name>
    <name type="synonym">Cicer lens</name>
    <dbReference type="NCBI Taxonomy" id="3864"/>
    <lineage>
        <taxon>Eukaryota</taxon>
        <taxon>Viridiplantae</taxon>
        <taxon>Streptophyta</taxon>
        <taxon>Embryophyta</taxon>
        <taxon>Tracheophyta</taxon>
        <taxon>Spermatophyta</taxon>
        <taxon>Magnoliopsida</taxon>
        <taxon>eudicotyledons</taxon>
        <taxon>Gunneridae</taxon>
        <taxon>Pentapetalae</taxon>
        <taxon>rosids</taxon>
        <taxon>fabids</taxon>
        <taxon>Fabales</taxon>
        <taxon>Fabaceae</taxon>
        <taxon>Papilionoideae</taxon>
        <taxon>50 kb inversion clade</taxon>
        <taxon>NPAAA clade</taxon>
        <taxon>Hologalegina</taxon>
        <taxon>IRL clade</taxon>
        <taxon>Fabeae</taxon>
        <taxon>Lens</taxon>
    </lineage>
</organism>
<protein>
    <submittedName>
        <fullName evidence="3">Nodule-specific cysteine-rich peptide L64</fullName>
    </submittedName>
</protein>
<sequence>MAKISTFVYGVMIFLSLFVFITNCSDIICESKEDCPTFLCIPPQVPKCNVFCYCANSKSLS</sequence>
<keyword evidence="1" id="KW-0472">Membrane</keyword>
<accession>A0A7T8DVB9</accession>
<feature type="transmembrane region" description="Helical" evidence="1">
    <location>
        <begin position="7"/>
        <end position="28"/>
    </location>
</feature>
<name>A0A7T8DVB9_LENCU</name>
<proteinExistence type="evidence at transcript level"/>